<dbReference type="EMBL" id="JAKGSI010000001">
    <property type="protein sequence ID" value="MCF4006208.1"/>
    <property type="molecule type" value="Genomic_DNA"/>
</dbReference>
<keyword evidence="1" id="KW-0472">Membrane</keyword>
<feature type="transmembrane region" description="Helical" evidence="1">
    <location>
        <begin position="16"/>
        <end position="35"/>
    </location>
</feature>
<name>A0A9X1QR29_9CORY</name>
<protein>
    <submittedName>
        <fullName evidence="2">YwiC-like family protein</fullName>
    </submittedName>
</protein>
<keyword evidence="1" id="KW-1133">Transmembrane helix</keyword>
<evidence type="ECO:0000313" key="2">
    <source>
        <dbReference type="EMBL" id="MCF4006208.1"/>
    </source>
</evidence>
<dbReference type="Proteomes" id="UP001139336">
    <property type="component" value="Unassembled WGS sequence"/>
</dbReference>
<proteinExistence type="predicted"/>
<reference evidence="2" key="1">
    <citation type="submission" date="2022-01" db="EMBL/GenBank/DDBJ databases">
        <title>Corynebacterium sp. nov isolated from isolated from the feces of the greater white-fronted geese (Anser albifrons) at Poyang Lake, PR China.</title>
        <authorList>
            <person name="Liu Q."/>
        </authorList>
    </citation>
    <scope>NUCLEOTIDE SEQUENCE</scope>
    <source>
        <strain evidence="2">JCM 32435</strain>
    </source>
</reference>
<feature type="transmembrane region" description="Helical" evidence="1">
    <location>
        <begin position="130"/>
        <end position="150"/>
    </location>
</feature>
<dbReference type="Pfam" id="PF14256">
    <property type="entry name" value="YwiC"/>
    <property type="match status" value="1"/>
</dbReference>
<keyword evidence="1" id="KW-0812">Transmembrane</keyword>
<feature type="transmembrane region" description="Helical" evidence="1">
    <location>
        <begin position="41"/>
        <end position="67"/>
    </location>
</feature>
<organism evidence="2 3">
    <name type="scientific">Corynebacterium uropygiale</name>
    <dbReference type="NCBI Taxonomy" id="1775911"/>
    <lineage>
        <taxon>Bacteria</taxon>
        <taxon>Bacillati</taxon>
        <taxon>Actinomycetota</taxon>
        <taxon>Actinomycetes</taxon>
        <taxon>Mycobacteriales</taxon>
        <taxon>Corynebacteriaceae</taxon>
        <taxon>Corynebacterium</taxon>
    </lineage>
</organism>
<comment type="caution">
    <text evidence="2">The sequence shown here is derived from an EMBL/GenBank/DDBJ whole genome shotgun (WGS) entry which is preliminary data.</text>
</comment>
<feature type="transmembrane region" description="Helical" evidence="1">
    <location>
        <begin position="219"/>
        <end position="238"/>
    </location>
</feature>
<feature type="transmembrane region" description="Helical" evidence="1">
    <location>
        <begin position="79"/>
        <end position="99"/>
    </location>
</feature>
<feature type="transmembrane region" description="Helical" evidence="1">
    <location>
        <begin position="162"/>
        <end position="182"/>
    </location>
</feature>
<evidence type="ECO:0000256" key="1">
    <source>
        <dbReference type="SAM" id="Phobius"/>
    </source>
</evidence>
<feature type="transmembrane region" description="Helical" evidence="1">
    <location>
        <begin position="259"/>
        <end position="276"/>
    </location>
</feature>
<keyword evidence="3" id="KW-1185">Reference proteome</keyword>
<gene>
    <name evidence="2" type="ORF">L1O03_03310</name>
</gene>
<sequence length="277" mass="29417">MGRRRGINPWIPNQHGAWPMVTIPPLLGLILGFCGPGERTAISLLATLLVLLSWMSGYFCFFAGGLLFKARRRQHRGTFLAPTLTYGGVAALCAVVALLLRPSLLWWAILFVPLVGIAVEEILMNRPRSTFSGCATTCASGAVLAVMDTVGRGDGGPAGTSTVGIISAIVMALYFSGTVPYVKSMIRKKGNRRYLIGSVTYQVVAALVVAVLALKWVPILAAIIMVAVMVWSIGRAILVPYSAQKGTVWTPKRVGRAEVPATIVMAIAVILAGVLAA</sequence>
<dbReference type="RefSeq" id="WP_236117977.1">
    <property type="nucleotide sequence ID" value="NZ_JAKGSI010000001.1"/>
</dbReference>
<dbReference type="AlphaFoldDB" id="A0A9X1QR29"/>
<dbReference type="InterPro" id="IPR025576">
    <property type="entry name" value="YwiC"/>
</dbReference>
<accession>A0A9X1QR29</accession>
<feature type="transmembrane region" description="Helical" evidence="1">
    <location>
        <begin position="105"/>
        <end position="123"/>
    </location>
</feature>
<feature type="transmembrane region" description="Helical" evidence="1">
    <location>
        <begin position="194"/>
        <end position="213"/>
    </location>
</feature>
<evidence type="ECO:0000313" key="3">
    <source>
        <dbReference type="Proteomes" id="UP001139336"/>
    </source>
</evidence>